<feature type="compositionally biased region" description="Acidic residues" evidence="6">
    <location>
        <begin position="104"/>
        <end position="113"/>
    </location>
</feature>
<evidence type="ECO:0000256" key="3">
    <source>
        <dbReference type="ARBA" id="ARBA00008057"/>
    </source>
</evidence>
<evidence type="ECO:0000256" key="2">
    <source>
        <dbReference type="ARBA" id="ARBA00004123"/>
    </source>
</evidence>
<evidence type="ECO:0000313" key="9">
    <source>
        <dbReference type="Proteomes" id="UP000789831"/>
    </source>
</evidence>
<evidence type="ECO:0000313" key="8">
    <source>
        <dbReference type="EMBL" id="CAG8574995.1"/>
    </source>
</evidence>
<dbReference type="GO" id="GO:0005634">
    <property type="term" value="C:nucleus"/>
    <property type="evidence" value="ECO:0007669"/>
    <property type="project" value="UniProtKB-SubCell"/>
</dbReference>
<reference evidence="8" key="1">
    <citation type="submission" date="2021-06" db="EMBL/GenBank/DDBJ databases">
        <authorList>
            <person name="Kallberg Y."/>
            <person name="Tangrot J."/>
            <person name="Rosling A."/>
        </authorList>
    </citation>
    <scope>NUCLEOTIDE SEQUENCE</scope>
    <source>
        <strain evidence="8">MT106</strain>
    </source>
</reference>
<keyword evidence="5" id="KW-0539">Nucleus</keyword>
<keyword evidence="9" id="KW-1185">Reference proteome</keyword>
<feature type="compositionally biased region" description="Acidic residues" evidence="6">
    <location>
        <begin position="32"/>
        <end position="55"/>
    </location>
</feature>
<dbReference type="EMBL" id="CAJVPL010001516">
    <property type="protein sequence ID" value="CAG8574995.1"/>
    <property type="molecule type" value="Genomic_DNA"/>
</dbReference>
<protein>
    <submittedName>
        <fullName evidence="8">3324_t:CDS:1</fullName>
    </submittedName>
</protein>
<sequence>MFAYKSNLFLRPTIGDEYPATLNEGDLQGEIPSEDQADSEEQVYSDVAEESEDSDAAAKKKKKSAATSSSSKKAPSKKKETSKARKTAPESKSKKPATKKESSSEEDTDDDNEDTKRPKKKKRKNDSDEYSESDNDLREELQGLDTSLIIKGGRRTRGNKIDYKQFGPDPESEDE</sequence>
<name>A0A9N9BNC0_9GLOM</name>
<comment type="function">
    <text evidence="1">Forms a chaperone-bound H2A.Z-H2B complex that acts as a source for SWR1 complex-dependent H2A to H2A.Z histone replacement in chromatin.</text>
</comment>
<dbReference type="InterPro" id="IPR019098">
    <property type="entry name" value="Histone_chaperone_domain_CHZ"/>
</dbReference>
<dbReference type="Pfam" id="PF09649">
    <property type="entry name" value="CHZ"/>
    <property type="match status" value="1"/>
</dbReference>
<proteinExistence type="inferred from homology"/>
<dbReference type="SMART" id="SM01082">
    <property type="entry name" value="CHZ"/>
    <property type="match status" value="1"/>
</dbReference>
<evidence type="ECO:0000256" key="6">
    <source>
        <dbReference type="SAM" id="MobiDB-lite"/>
    </source>
</evidence>
<feature type="region of interest" description="Disordered" evidence="6">
    <location>
        <begin position="1"/>
        <end position="175"/>
    </location>
</feature>
<dbReference type="Proteomes" id="UP000789831">
    <property type="component" value="Unassembled WGS sequence"/>
</dbReference>
<keyword evidence="4" id="KW-0143">Chaperone</keyword>
<evidence type="ECO:0000256" key="5">
    <source>
        <dbReference type="ARBA" id="ARBA00023242"/>
    </source>
</evidence>
<gene>
    <name evidence="8" type="ORF">AGERDE_LOCUS7832</name>
</gene>
<feature type="domain" description="Histone chaperone" evidence="7">
    <location>
        <begin position="135"/>
        <end position="172"/>
    </location>
</feature>
<dbReference type="OrthoDB" id="2161408at2759"/>
<comment type="caution">
    <text evidence="8">The sequence shown here is derived from an EMBL/GenBank/DDBJ whole genome shotgun (WGS) entry which is preliminary data.</text>
</comment>
<evidence type="ECO:0000256" key="1">
    <source>
        <dbReference type="ARBA" id="ARBA00002212"/>
    </source>
</evidence>
<comment type="similarity">
    <text evidence="3">Belongs to the CHZ1 family.</text>
</comment>
<comment type="subcellular location">
    <subcellularLocation>
        <location evidence="2">Nucleus</location>
    </subcellularLocation>
</comment>
<organism evidence="8 9">
    <name type="scientific">Ambispora gerdemannii</name>
    <dbReference type="NCBI Taxonomy" id="144530"/>
    <lineage>
        <taxon>Eukaryota</taxon>
        <taxon>Fungi</taxon>
        <taxon>Fungi incertae sedis</taxon>
        <taxon>Mucoromycota</taxon>
        <taxon>Glomeromycotina</taxon>
        <taxon>Glomeromycetes</taxon>
        <taxon>Archaeosporales</taxon>
        <taxon>Ambisporaceae</taxon>
        <taxon>Ambispora</taxon>
    </lineage>
</organism>
<evidence type="ECO:0000259" key="7">
    <source>
        <dbReference type="SMART" id="SM01082"/>
    </source>
</evidence>
<feature type="compositionally biased region" description="Basic and acidic residues" evidence="6">
    <location>
        <begin position="77"/>
        <end position="103"/>
    </location>
</feature>
<evidence type="ECO:0000256" key="4">
    <source>
        <dbReference type="ARBA" id="ARBA00023186"/>
    </source>
</evidence>
<accession>A0A9N9BNC0</accession>
<dbReference type="AlphaFoldDB" id="A0A9N9BNC0"/>